<protein>
    <recommendedName>
        <fullName evidence="20">EXPERA domain-containing protein</fullName>
    </recommendedName>
</protein>
<evidence type="ECO:0000256" key="10">
    <source>
        <dbReference type="ARBA" id="ARBA00023098"/>
    </source>
</evidence>
<evidence type="ECO:0000256" key="1">
    <source>
        <dbReference type="ARBA" id="ARBA00004123"/>
    </source>
</evidence>
<evidence type="ECO:0000256" key="19">
    <source>
        <dbReference type="SAM" id="SignalP"/>
    </source>
</evidence>
<organism evidence="21 22">
    <name type="scientific">Polyrhizophydium stewartii</name>
    <dbReference type="NCBI Taxonomy" id="2732419"/>
    <lineage>
        <taxon>Eukaryota</taxon>
        <taxon>Fungi</taxon>
        <taxon>Fungi incertae sedis</taxon>
        <taxon>Chytridiomycota</taxon>
        <taxon>Chytridiomycota incertae sedis</taxon>
        <taxon>Chytridiomycetes</taxon>
        <taxon>Rhizophydiales</taxon>
        <taxon>Rhizophydiales incertae sedis</taxon>
        <taxon>Polyrhizophydium</taxon>
    </lineage>
</organism>
<keyword evidence="14" id="KW-0413">Isomerase</keyword>
<feature type="region of interest" description="Disordered" evidence="17">
    <location>
        <begin position="172"/>
        <end position="205"/>
    </location>
</feature>
<feature type="transmembrane region" description="Helical" evidence="18">
    <location>
        <begin position="522"/>
        <end position="541"/>
    </location>
</feature>
<sequence>MKKIGFCLTTLLMASRGGGRGGGGWRGGRGGGRGGFGGRGGPGPGGLEIPDGLIVTFQETPLYPAFDLPVFKEPTEQENDMYESHTKFLETIRSSPFYLELPVPKDPIERYSDRFKLPTKPLNRPLQKVHNDLAFFPDELHSVKDVSKKIVQKLVNRDIDLRQFDTLELAEAQQSKKDGADTIAVEEGDENAVEEEYEEENEEDDNDYLIDYYEDDLDLVGGDSDATSSRRGRGQNQRARPSERHHHSSIASMPKHVLVAVDDTKTGVDILTWTFENLLSDGDSLTAMSVVSAKDAISAGEPLGKEDMVLTSLQATTRKLVEQTGRKVLLHCNVQAGDPRPLIVDTAIEVQADLVIVGSRGHSAVAKKMTAAASSAVEHPFYPLGLSVPNYNGRTWTALEILSVFFGVIVVAVIAGFVTVSRSAHYAPRRSPPFGTRLVFLWFLACGGIHTFVEGYFATFHRTIAGESNYMAELWKEYALSDSRYMTSDPSVVLIESITAYFWGPLSFVVCYMILKNSPSRHLLQFLISFGQLYGDVLYYGTTLAEGAPHCRPSAYYFWFYFVFMNAFWILIPGLIMFTSGARVVHGLRTAMRAGAARTKTE</sequence>
<keyword evidence="11 16" id="KW-0472">Membrane</keyword>
<dbReference type="Pfam" id="PF11705">
    <property type="entry name" value="RNA_pol_3_Rpc31"/>
    <property type="match status" value="1"/>
</dbReference>
<dbReference type="InterPro" id="IPR007905">
    <property type="entry name" value="EBP"/>
</dbReference>
<dbReference type="PANTHER" id="PTHR14207:SF0">
    <property type="entry name" value="3-BETA-HYDROXYSTEROID-DELTA(8),DELTA(7)-ISOMERASE"/>
    <property type="match status" value="1"/>
</dbReference>
<dbReference type="InterPro" id="IPR014729">
    <property type="entry name" value="Rossmann-like_a/b/a_fold"/>
</dbReference>
<evidence type="ECO:0000256" key="12">
    <source>
        <dbReference type="ARBA" id="ARBA00023166"/>
    </source>
</evidence>
<dbReference type="Pfam" id="PF05241">
    <property type="entry name" value="EBP"/>
    <property type="match status" value="1"/>
</dbReference>
<keyword evidence="6 16" id="KW-0812">Transmembrane</keyword>
<evidence type="ECO:0000259" key="20">
    <source>
        <dbReference type="PROSITE" id="PS51751"/>
    </source>
</evidence>
<dbReference type="PROSITE" id="PS51751">
    <property type="entry name" value="EXPERA"/>
    <property type="match status" value="1"/>
</dbReference>
<evidence type="ECO:0000256" key="4">
    <source>
        <dbReference type="ARBA" id="ARBA00008352"/>
    </source>
</evidence>
<gene>
    <name evidence="21" type="ORF">HK105_207050</name>
</gene>
<keyword evidence="8 16" id="KW-1133">Transmembrane helix</keyword>
<dbReference type="Pfam" id="PF00582">
    <property type="entry name" value="Usp"/>
    <property type="match status" value="1"/>
</dbReference>
<accession>A0ABR4N1P8</accession>
<evidence type="ECO:0000256" key="15">
    <source>
        <dbReference type="ARBA" id="ARBA00023242"/>
    </source>
</evidence>
<dbReference type="InterPro" id="IPR033118">
    <property type="entry name" value="EXPERA"/>
</dbReference>
<feature type="signal peptide" evidence="19">
    <location>
        <begin position="1"/>
        <end position="19"/>
    </location>
</feature>
<keyword evidence="5" id="KW-0444">Lipid biosynthesis</keyword>
<feature type="compositionally biased region" description="Acidic residues" evidence="17">
    <location>
        <begin position="184"/>
        <end position="205"/>
    </location>
</feature>
<dbReference type="SUPFAM" id="SSF52402">
    <property type="entry name" value="Adenine nucleotide alpha hydrolases-like"/>
    <property type="match status" value="1"/>
</dbReference>
<keyword evidence="9" id="KW-0756">Sterol biosynthesis</keyword>
<dbReference type="Proteomes" id="UP001527925">
    <property type="component" value="Unassembled WGS sequence"/>
</dbReference>
<evidence type="ECO:0000256" key="5">
    <source>
        <dbReference type="ARBA" id="ARBA00022516"/>
    </source>
</evidence>
<evidence type="ECO:0000256" key="16">
    <source>
        <dbReference type="PROSITE-ProRule" id="PRU01087"/>
    </source>
</evidence>
<reference evidence="21 22" key="1">
    <citation type="submission" date="2023-09" db="EMBL/GenBank/DDBJ databases">
        <title>Pangenome analysis of Batrachochytrium dendrobatidis and related Chytrids.</title>
        <authorList>
            <person name="Yacoub M.N."/>
            <person name="Stajich J.E."/>
            <person name="James T.Y."/>
        </authorList>
    </citation>
    <scope>NUCLEOTIDE SEQUENCE [LARGE SCALE GENOMIC DNA]</scope>
    <source>
        <strain evidence="21 22">JEL0888</strain>
    </source>
</reference>
<evidence type="ECO:0000256" key="6">
    <source>
        <dbReference type="ARBA" id="ARBA00022692"/>
    </source>
</evidence>
<feature type="chain" id="PRO_5045752991" description="EXPERA domain-containing protein" evidence="19">
    <location>
        <begin position="20"/>
        <end position="602"/>
    </location>
</feature>
<comment type="similarity">
    <text evidence="3">Belongs to the EBP family.</text>
</comment>
<feature type="region of interest" description="Disordered" evidence="17">
    <location>
        <begin position="18"/>
        <end position="47"/>
    </location>
</feature>
<feature type="region of interest" description="Disordered" evidence="17">
    <location>
        <begin position="221"/>
        <end position="253"/>
    </location>
</feature>
<feature type="transmembrane region" description="Helical" evidence="18">
    <location>
        <begin position="492"/>
        <end position="515"/>
    </location>
</feature>
<keyword evidence="10" id="KW-0443">Lipid metabolism</keyword>
<comment type="caution">
    <text evidence="21">The sequence shown here is derived from an EMBL/GenBank/DDBJ whole genome shotgun (WGS) entry which is preliminary data.</text>
</comment>
<evidence type="ECO:0000256" key="18">
    <source>
        <dbReference type="SAM" id="Phobius"/>
    </source>
</evidence>
<proteinExistence type="inferred from homology"/>
<dbReference type="EMBL" id="JADGIZ020000046">
    <property type="protein sequence ID" value="KAL2913438.1"/>
    <property type="molecule type" value="Genomic_DNA"/>
</dbReference>
<comment type="subcellular location">
    <subcellularLocation>
        <location evidence="2">Membrane</location>
        <topology evidence="2">Multi-pass membrane protein</topology>
    </subcellularLocation>
    <subcellularLocation>
        <location evidence="1">Nucleus</location>
    </subcellularLocation>
</comment>
<evidence type="ECO:0000313" key="21">
    <source>
        <dbReference type="EMBL" id="KAL2913438.1"/>
    </source>
</evidence>
<evidence type="ECO:0000256" key="11">
    <source>
        <dbReference type="ARBA" id="ARBA00023136"/>
    </source>
</evidence>
<evidence type="ECO:0000256" key="17">
    <source>
        <dbReference type="SAM" id="MobiDB-lite"/>
    </source>
</evidence>
<evidence type="ECO:0000256" key="3">
    <source>
        <dbReference type="ARBA" id="ARBA00008337"/>
    </source>
</evidence>
<keyword evidence="13" id="KW-0753">Steroid metabolism</keyword>
<dbReference type="PANTHER" id="PTHR14207">
    <property type="entry name" value="STEROL ISOMERASE"/>
    <property type="match status" value="1"/>
</dbReference>
<keyword evidence="22" id="KW-1185">Reference proteome</keyword>
<dbReference type="InterPro" id="IPR024661">
    <property type="entry name" value="RNA_pol_III_Rpc31"/>
</dbReference>
<evidence type="ECO:0000256" key="14">
    <source>
        <dbReference type="ARBA" id="ARBA00023235"/>
    </source>
</evidence>
<keyword evidence="19" id="KW-0732">Signal</keyword>
<feature type="transmembrane region" description="Helical" evidence="18">
    <location>
        <begin position="556"/>
        <end position="579"/>
    </location>
</feature>
<keyword evidence="7" id="KW-0752">Steroid biosynthesis</keyword>
<dbReference type="Gene3D" id="3.40.50.620">
    <property type="entry name" value="HUPs"/>
    <property type="match status" value="1"/>
</dbReference>
<evidence type="ECO:0000313" key="22">
    <source>
        <dbReference type="Proteomes" id="UP001527925"/>
    </source>
</evidence>
<feature type="compositionally biased region" description="Polar residues" evidence="17">
    <location>
        <begin position="225"/>
        <end position="239"/>
    </location>
</feature>
<dbReference type="CDD" id="cd23659">
    <property type="entry name" value="USP_At3g01520-like"/>
    <property type="match status" value="1"/>
</dbReference>
<evidence type="ECO:0000256" key="7">
    <source>
        <dbReference type="ARBA" id="ARBA00022955"/>
    </source>
</evidence>
<feature type="transmembrane region" description="Helical" evidence="18">
    <location>
        <begin position="439"/>
        <end position="458"/>
    </location>
</feature>
<keyword evidence="15" id="KW-0539">Nucleus</keyword>
<evidence type="ECO:0000256" key="2">
    <source>
        <dbReference type="ARBA" id="ARBA00004141"/>
    </source>
</evidence>
<evidence type="ECO:0000256" key="8">
    <source>
        <dbReference type="ARBA" id="ARBA00022989"/>
    </source>
</evidence>
<feature type="compositionally biased region" description="Gly residues" evidence="17">
    <location>
        <begin position="18"/>
        <end position="46"/>
    </location>
</feature>
<feature type="domain" description="EXPERA" evidence="20">
    <location>
        <begin position="435"/>
        <end position="577"/>
    </location>
</feature>
<evidence type="ECO:0000256" key="13">
    <source>
        <dbReference type="ARBA" id="ARBA00023221"/>
    </source>
</evidence>
<comment type="similarity">
    <text evidence="4">Belongs to the eukaryotic RPC7 RNA polymerase subunit family.</text>
</comment>
<dbReference type="InterPro" id="IPR006016">
    <property type="entry name" value="UspA"/>
</dbReference>
<feature type="transmembrane region" description="Helical" evidence="18">
    <location>
        <begin position="396"/>
        <end position="418"/>
    </location>
</feature>
<keyword evidence="12" id="KW-1207">Sterol metabolism</keyword>
<name>A0ABR4N1P8_9FUNG</name>
<evidence type="ECO:0000256" key="9">
    <source>
        <dbReference type="ARBA" id="ARBA00023011"/>
    </source>
</evidence>